<dbReference type="Gramene" id="evm.model.03.1913">
    <property type="protein sequence ID" value="cds.evm.model.03.1913"/>
    <property type="gene ID" value="evm.TU.03.1913"/>
</dbReference>
<dbReference type="AlphaFoldDB" id="A0A803P760"/>
<organism evidence="2 3">
    <name type="scientific">Cannabis sativa</name>
    <name type="common">Hemp</name>
    <name type="synonym">Marijuana</name>
    <dbReference type="NCBI Taxonomy" id="3483"/>
    <lineage>
        <taxon>Eukaryota</taxon>
        <taxon>Viridiplantae</taxon>
        <taxon>Streptophyta</taxon>
        <taxon>Embryophyta</taxon>
        <taxon>Tracheophyta</taxon>
        <taxon>Spermatophyta</taxon>
        <taxon>Magnoliopsida</taxon>
        <taxon>eudicotyledons</taxon>
        <taxon>Gunneridae</taxon>
        <taxon>Pentapetalae</taxon>
        <taxon>rosids</taxon>
        <taxon>fabids</taxon>
        <taxon>Rosales</taxon>
        <taxon>Cannabaceae</taxon>
        <taxon>Cannabis</taxon>
    </lineage>
</organism>
<dbReference type="EMBL" id="UZAU01000342">
    <property type="status" value="NOT_ANNOTATED_CDS"/>
    <property type="molecule type" value="Genomic_DNA"/>
</dbReference>
<keyword evidence="3" id="KW-1185">Reference proteome</keyword>
<proteinExistence type="predicted"/>
<feature type="region of interest" description="Disordered" evidence="1">
    <location>
        <begin position="1"/>
        <end position="49"/>
    </location>
</feature>
<feature type="compositionally biased region" description="Basic and acidic residues" evidence="1">
    <location>
        <begin position="20"/>
        <end position="41"/>
    </location>
</feature>
<protein>
    <submittedName>
        <fullName evidence="2">Uncharacterized protein</fullName>
    </submittedName>
</protein>
<evidence type="ECO:0000313" key="3">
    <source>
        <dbReference type="Proteomes" id="UP000596661"/>
    </source>
</evidence>
<reference evidence="2" key="2">
    <citation type="submission" date="2021-03" db="UniProtKB">
        <authorList>
            <consortium name="EnsemblPlants"/>
        </authorList>
    </citation>
    <scope>IDENTIFICATION</scope>
</reference>
<accession>A0A803P760</accession>
<dbReference type="EnsemblPlants" id="evm.model.03.1913">
    <property type="protein sequence ID" value="cds.evm.model.03.1913"/>
    <property type="gene ID" value="evm.TU.03.1913"/>
</dbReference>
<reference evidence="2" key="1">
    <citation type="submission" date="2018-11" db="EMBL/GenBank/DDBJ databases">
        <authorList>
            <person name="Grassa J C."/>
        </authorList>
    </citation>
    <scope>NUCLEOTIDE SEQUENCE [LARGE SCALE GENOMIC DNA]</scope>
</reference>
<name>A0A803P760_CANSA</name>
<dbReference type="Proteomes" id="UP000596661">
    <property type="component" value="Chromosome 3"/>
</dbReference>
<sequence length="146" mass="16609">MRKGSTRELSATPYRRLSHFRLDQPPESKPPRWDPYREGKSKAQAKRMGFRTPAVAGTRYLRSFRRMESSCPLVAYLDCKEPMAERRDSRKLVKAVGDGADDLVVAEERRMATRRMVGRLAAAASRRSRILRAVVGIRTLDFGNGI</sequence>
<evidence type="ECO:0000313" key="2">
    <source>
        <dbReference type="EnsemblPlants" id="cds.evm.model.03.1913"/>
    </source>
</evidence>
<evidence type="ECO:0000256" key="1">
    <source>
        <dbReference type="SAM" id="MobiDB-lite"/>
    </source>
</evidence>